<accession>A0ABX3B9Q7</accession>
<gene>
    <name evidence="6" type="ORF">A163_17385</name>
</gene>
<feature type="domain" description="Porin" evidence="5">
    <location>
        <begin position="7"/>
        <end position="307"/>
    </location>
</feature>
<keyword evidence="2 4" id="KW-0732">Signal</keyword>
<comment type="caution">
    <text evidence="6">The sequence shown here is derived from an EMBL/GenBank/DDBJ whole genome shotgun (WGS) entry which is preliminary data.</text>
</comment>
<dbReference type="InterPro" id="IPR050298">
    <property type="entry name" value="Gram-neg_bact_OMP"/>
</dbReference>
<dbReference type="PANTHER" id="PTHR34501">
    <property type="entry name" value="PROTEIN YDDL-RELATED"/>
    <property type="match status" value="1"/>
</dbReference>
<dbReference type="PANTHER" id="PTHR34501:SF2">
    <property type="entry name" value="OUTER MEMBRANE PORIN F-RELATED"/>
    <property type="match status" value="1"/>
</dbReference>
<dbReference type="SUPFAM" id="SSF56935">
    <property type="entry name" value="Porins"/>
    <property type="match status" value="1"/>
</dbReference>
<dbReference type="InterPro" id="IPR033900">
    <property type="entry name" value="Gram_neg_porin_domain"/>
</dbReference>
<evidence type="ECO:0000256" key="1">
    <source>
        <dbReference type="ARBA" id="ARBA00004571"/>
    </source>
</evidence>
<sequence length="320" mass="34877">MKKTLLALAVMTAATSAQAIELYNQDGVSVNLTGDVEIRYKQAIGDNQDLKQEIDDADFGFDTRYDVNNDLQIGAYLEFSGDNNDRASGNSSVGNVYFGFYHNEFGTLKVGKLDTQLDDAGIGSDYLFGVSSFFKDADFGGEEAVRYDYDNGSFYAGLGLIQDKHEAQNIGKDGQYFDAKVGYRVADFDFTAFYGDAELKGKKLTVHADETLLALEARFGGFENLNLELGYYNVESKPVTGTKKDTDTIALAADYTMGKTTFAGGVASIDKSVVAEEDYVEWFLNAGYGIAPNTTVYVEIGDNDKKNTDLGYGVGIKASF</sequence>
<dbReference type="RefSeq" id="WP_017102799.1">
    <property type="nucleotide sequence ID" value="NZ_AJZO02000056.1"/>
</dbReference>
<evidence type="ECO:0000313" key="6">
    <source>
        <dbReference type="EMBL" id="OEF53521.1"/>
    </source>
</evidence>
<comment type="subcellular location">
    <subcellularLocation>
        <location evidence="1">Cell outer membrane</location>
        <topology evidence="1">Multi-pass membrane protein</topology>
    </subcellularLocation>
</comment>
<dbReference type="Gene3D" id="2.40.160.10">
    <property type="entry name" value="Porin"/>
    <property type="match status" value="1"/>
</dbReference>
<organism evidence="6 7">
    <name type="scientific">Vibrio tasmaniensis 1F-267</name>
    <dbReference type="NCBI Taxonomy" id="1191324"/>
    <lineage>
        <taxon>Bacteria</taxon>
        <taxon>Pseudomonadati</taxon>
        <taxon>Pseudomonadota</taxon>
        <taxon>Gammaproteobacteria</taxon>
        <taxon>Vibrionales</taxon>
        <taxon>Vibrionaceae</taxon>
        <taxon>Vibrio</taxon>
    </lineage>
</organism>
<dbReference type="Pfam" id="PF13609">
    <property type="entry name" value="Porin_4"/>
    <property type="match status" value="1"/>
</dbReference>
<evidence type="ECO:0000313" key="7">
    <source>
        <dbReference type="Proteomes" id="UP000094638"/>
    </source>
</evidence>
<keyword evidence="7" id="KW-1185">Reference proteome</keyword>
<evidence type="ECO:0000256" key="2">
    <source>
        <dbReference type="ARBA" id="ARBA00022729"/>
    </source>
</evidence>
<evidence type="ECO:0000256" key="4">
    <source>
        <dbReference type="SAM" id="SignalP"/>
    </source>
</evidence>
<evidence type="ECO:0000259" key="5">
    <source>
        <dbReference type="Pfam" id="PF13609"/>
    </source>
</evidence>
<feature type="chain" id="PRO_5046404230" description="Porin domain-containing protein" evidence="4">
    <location>
        <begin position="20"/>
        <end position="320"/>
    </location>
</feature>
<reference evidence="6 7" key="1">
    <citation type="journal article" date="2012" name="Science">
        <title>Ecological populations of bacteria act as socially cohesive units of antibiotic production and resistance.</title>
        <authorList>
            <person name="Cordero O.X."/>
            <person name="Wildschutte H."/>
            <person name="Kirkup B."/>
            <person name="Proehl S."/>
            <person name="Ngo L."/>
            <person name="Hussain F."/>
            <person name="Le Roux F."/>
            <person name="Mincer T."/>
            <person name="Polz M.F."/>
        </authorList>
    </citation>
    <scope>NUCLEOTIDE SEQUENCE [LARGE SCALE GENOMIC DNA]</scope>
    <source>
        <strain evidence="6 7">1F-267</strain>
    </source>
</reference>
<feature type="signal peptide" evidence="4">
    <location>
        <begin position="1"/>
        <end position="19"/>
    </location>
</feature>
<dbReference type="Proteomes" id="UP000094638">
    <property type="component" value="Unassembled WGS sequence"/>
</dbReference>
<keyword evidence="3" id="KW-0472">Membrane</keyword>
<dbReference type="EMBL" id="AJZO02000056">
    <property type="protein sequence ID" value="OEF53521.1"/>
    <property type="molecule type" value="Genomic_DNA"/>
</dbReference>
<name>A0ABX3B9Q7_9VIBR</name>
<protein>
    <recommendedName>
        <fullName evidence="5">Porin domain-containing protein</fullName>
    </recommendedName>
</protein>
<proteinExistence type="predicted"/>
<dbReference type="InterPro" id="IPR023614">
    <property type="entry name" value="Porin_dom_sf"/>
</dbReference>
<evidence type="ECO:0000256" key="3">
    <source>
        <dbReference type="ARBA" id="ARBA00023136"/>
    </source>
</evidence>